<dbReference type="Proteomes" id="UP000559598">
    <property type="component" value="Unassembled WGS sequence"/>
</dbReference>
<dbReference type="RefSeq" id="WP_260175187.1">
    <property type="nucleotide sequence ID" value="NZ_BMNP01000035.1"/>
</dbReference>
<name>A0A840DVB1_9BACL</name>
<proteinExistence type="predicted"/>
<evidence type="ECO:0000313" key="1">
    <source>
        <dbReference type="EMBL" id="MBB4075482.1"/>
    </source>
</evidence>
<dbReference type="AlphaFoldDB" id="A0A840DVB1"/>
<accession>A0A840DVB1</accession>
<evidence type="ECO:0000313" key="2">
    <source>
        <dbReference type="Proteomes" id="UP000559598"/>
    </source>
</evidence>
<dbReference type="EMBL" id="JACIDE010000033">
    <property type="protein sequence ID" value="MBB4075482.1"/>
    <property type="molecule type" value="Genomic_DNA"/>
</dbReference>
<reference evidence="1 2" key="1">
    <citation type="submission" date="2020-08" db="EMBL/GenBank/DDBJ databases">
        <title>Genomic Encyclopedia of Type Strains, Phase IV (KMG-IV): sequencing the most valuable type-strain genomes for metagenomic binning, comparative biology and taxonomic classification.</title>
        <authorList>
            <person name="Goeker M."/>
        </authorList>
    </citation>
    <scope>NUCLEOTIDE SEQUENCE [LARGE SCALE GENOMIC DNA]</scope>
    <source>
        <strain evidence="1 2">DSM 17075</strain>
    </source>
</reference>
<organism evidence="1 2">
    <name type="scientific">Anoxybacteroides voinovskiense</name>
    <dbReference type="NCBI Taxonomy" id="230470"/>
    <lineage>
        <taxon>Bacteria</taxon>
        <taxon>Bacillati</taxon>
        <taxon>Bacillota</taxon>
        <taxon>Bacilli</taxon>
        <taxon>Bacillales</taxon>
        <taxon>Anoxybacillaceae</taxon>
        <taxon>Anoxybacteroides</taxon>
    </lineage>
</organism>
<gene>
    <name evidence="1" type="ORF">GGR02_003316</name>
</gene>
<keyword evidence="2" id="KW-1185">Reference proteome</keyword>
<protein>
    <submittedName>
        <fullName evidence="1">Uncharacterized protein</fullName>
    </submittedName>
</protein>
<sequence>MTFARKAFIVRGGHAYSMPSRQAVRLPTTAEKLEIERCQLVFIG</sequence>
<comment type="caution">
    <text evidence="1">The sequence shown here is derived from an EMBL/GenBank/DDBJ whole genome shotgun (WGS) entry which is preliminary data.</text>
</comment>